<comment type="caution">
    <text evidence="1">The sequence shown here is derived from an EMBL/GenBank/DDBJ whole genome shotgun (WGS) entry which is preliminary data.</text>
</comment>
<accession>A0A7J8UEX1</accession>
<evidence type="ECO:0000313" key="1">
    <source>
        <dbReference type="EMBL" id="MBA0648971.1"/>
    </source>
</evidence>
<dbReference type="AlphaFoldDB" id="A0A7J8UEX1"/>
<gene>
    <name evidence="1" type="ORF">Goklo_016592</name>
</gene>
<dbReference type="EMBL" id="JABFAB010000005">
    <property type="protein sequence ID" value="MBA0648971.1"/>
    <property type="molecule type" value="Genomic_DNA"/>
</dbReference>
<protein>
    <submittedName>
        <fullName evidence="1">Uncharacterized protein</fullName>
    </submittedName>
</protein>
<organism evidence="1 2">
    <name type="scientific">Gossypium klotzschianum</name>
    <dbReference type="NCBI Taxonomy" id="34286"/>
    <lineage>
        <taxon>Eukaryota</taxon>
        <taxon>Viridiplantae</taxon>
        <taxon>Streptophyta</taxon>
        <taxon>Embryophyta</taxon>
        <taxon>Tracheophyta</taxon>
        <taxon>Spermatophyta</taxon>
        <taxon>Magnoliopsida</taxon>
        <taxon>eudicotyledons</taxon>
        <taxon>Gunneridae</taxon>
        <taxon>Pentapetalae</taxon>
        <taxon>rosids</taxon>
        <taxon>malvids</taxon>
        <taxon>Malvales</taxon>
        <taxon>Malvaceae</taxon>
        <taxon>Malvoideae</taxon>
        <taxon>Gossypium</taxon>
    </lineage>
</organism>
<dbReference type="OrthoDB" id="2783063at2759"/>
<proteinExistence type="predicted"/>
<evidence type="ECO:0000313" key="2">
    <source>
        <dbReference type="Proteomes" id="UP000593573"/>
    </source>
</evidence>
<reference evidence="1 2" key="1">
    <citation type="journal article" date="2019" name="Genome Biol. Evol.">
        <title>Insights into the evolution of the New World diploid cottons (Gossypium, subgenus Houzingenia) based on genome sequencing.</title>
        <authorList>
            <person name="Grover C.E."/>
            <person name="Arick M.A. 2nd"/>
            <person name="Thrash A."/>
            <person name="Conover J.L."/>
            <person name="Sanders W.S."/>
            <person name="Peterson D.G."/>
            <person name="Frelichowski J.E."/>
            <person name="Scheffler J.A."/>
            <person name="Scheffler B.E."/>
            <person name="Wendel J.F."/>
        </authorList>
    </citation>
    <scope>NUCLEOTIDE SEQUENCE [LARGE SCALE GENOMIC DNA]</scope>
    <source>
        <strain evidence="1">57</strain>
        <tissue evidence="1">Leaf</tissue>
    </source>
</reference>
<dbReference type="Proteomes" id="UP000593573">
    <property type="component" value="Unassembled WGS sequence"/>
</dbReference>
<keyword evidence="2" id="KW-1185">Reference proteome</keyword>
<name>A0A7J8UEX1_9ROSI</name>
<sequence>MKTIMFDIEKFNGVTNFNLWQLRMMVILV</sequence>